<protein>
    <submittedName>
        <fullName evidence="1">Uncharacterized protein</fullName>
    </submittedName>
</protein>
<comment type="caution">
    <text evidence="1">The sequence shown here is derived from an EMBL/GenBank/DDBJ whole genome shotgun (WGS) entry which is preliminary data.</text>
</comment>
<name>A0AA94EMV9_9PSED</name>
<dbReference type="AlphaFoldDB" id="A0AA94EMV9"/>
<evidence type="ECO:0000313" key="2">
    <source>
        <dbReference type="Proteomes" id="UP000288002"/>
    </source>
</evidence>
<dbReference type="RefSeq" id="WP_127649656.1">
    <property type="nucleotide sequence ID" value="NZ_MKWS01000008.1"/>
</dbReference>
<accession>A0AA94EMV9</accession>
<dbReference type="Proteomes" id="UP000288002">
    <property type="component" value="Unassembled WGS sequence"/>
</dbReference>
<evidence type="ECO:0000313" key="1">
    <source>
        <dbReference type="EMBL" id="RVD77227.1"/>
    </source>
</evidence>
<organism evidence="1 2">
    <name type="scientific">Pseudomonas koreensis</name>
    <dbReference type="NCBI Taxonomy" id="198620"/>
    <lineage>
        <taxon>Bacteria</taxon>
        <taxon>Pseudomonadati</taxon>
        <taxon>Pseudomonadota</taxon>
        <taxon>Gammaproteobacteria</taxon>
        <taxon>Pseudomonadales</taxon>
        <taxon>Pseudomonadaceae</taxon>
        <taxon>Pseudomonas</taxon>
    </lineage>
</organism>
<gene>
    <name evidence="1" type="ORF">A9HBioS_2741</name>
</gene>
<proteinExistence type="predicted"/>
<sequence length="83" mass="9549">MNRAELEDYLEVKINEKAKVILDENMVHDGAALGEMQLYFCMRRILNKRATLEDVGVLRAMNNLMQVLGLLSPKETLRSKIDK</sequence>
<reference evidence="1 2" key="1">
    <citation type="submission" date="2016-10" db="EMBL/GenBank/DDBJ databases">
        <title>Search of new enzymes for the oxidation of sulfur compounds.</title>
        <authorList>
            <person name="Novo A."/>
            <person name="Moreira I.S."/>
            <person name="Castro P.M."/>
        </authorList>
    </citation>
    <scope>NUCLEOTIDE SEQUENCE [LARGE SCALE GENOMIC DNA]</scope>
    <source>
        <strain evidence="1 2">A9</strain>
    </source>
</reference>
<dbReference type="EMBL" id="MKWS01000008">
    <property type="protein sequence ID" value="RVD77227.1"/>
    <property type="molecule type" value="Genomic_DNA"/>
</dbReference>